<protein>
    <recommendedName>
        <fullName evidence="2">Inner membrane protein YgaP-like transmembrane domain-containing protein</fullName>
    </recommendedName>
</protein>
<organism evidence="3">
    <name type="scientific">hydrothermal vent metagenome</name>
    <dbReference type="NCBI Taxonomy" id="652676"/>
    <lineage>
        <taxon>unclassified sequences</taxon>
        <taxon>metagenomes</taxon>
        <taxon>ecological metagenomes</taxon>
    </lineage>
</organism>
<name>A0A3B0WEE4_9ZZZZ</name>
<feature type="domain" description="Inner membrane protein YgaP-like transmembrane" evidence="2">
    <location>
        <begin position="17"/>
        <end position="61"/>
    </location>
</feature>
<proteinExistence type="predicted"/>
<sequence>MGYCVDKMDKAMKAFFLFVGLMMWAGIWLSGFDTVHWLLYLPAAFFLCSAITGICPGMVFFTELFKEKQME</sequence>
<dbReference type="InterPro" id="IPR021309">
    <property type="entry name" value="YgaP-like_TM"/>
</dbReference>
<dbReference type="Pfam" id="PF11127">
    <property type="entry name" value="YgaP-like_TM"/>
    <property type="match status" value="1"/>
</dbReference>
<keyword evidence="1" id="KW-0472">Membrane</keyword>
<feature type="transmembrane region" description="Helical" evidence="1">
    <location>
        <begin position="37"/>
        <end position="61"/>
    </location>
</feature>
<dbReference type="EMBL" id="UOFE01000006">
    <property type="protein sequence ID" value="VAW50723.1"/>
    <property type="molecule type" value="Genomic_DNA"/>
</dbReference>
<accession>A0A3B0WEE4</accession>
<evidence type="ECO:0000313" key="3">
    <source>
        <dbReference type="EMBL" id="VAW50723.1"/>
    </source>
</evidence>
<keyword evidence="1" id="KW-1133">Transmembrane helix</keyword>
<feature type="transmembrane region" description="Helical" evidence="1">
    <location>
        <begin position="12"/>
        <end position="31"/>
    </location>
</feature>
<evidence type="ECO:0000256" key="1">
    <source>
        <dbReference type="SAM" id="Phobius"/>
    </source>
</evidence>
<dbReference type="AlphaFoldDB" id="A0A3B0WEE4"/>
<reference evidence="3" key="1">
    <citation type="submission" date="2018-06" db="EMBL/GenBank/DDBJ databases">
        <authorList>
            <person name="Zhirakovskaya E."/>
        </authorList>
    </citation>
    <scope>NUCLEOTIDE SEQUENCE</scope>
</reference>
<keyword evidence="1" id="KW-0812">Transmembrane</keyword>
<gene>
    <name evidence="3" type="ORF">MNBD_GAMMA05-2651</name>
</gene>
<evidence type="ECO:0000259" key="2">
    <source>
        <dbReference type="Pfam" id="PF11127"/>
    </source>
</evidence>